<reference evidence="2 3" key="1">
    <citation type="submission" date="2019-08" db="EMBL/GenBank/DDBJ databases">
        <title>Whole genome of Aphis craccivora.</title>
        <authorList>
            <person name="Voronova N.V."/>
            <person name="Shulinski R.S."/>
            <person name="Bandarenka Y.V."/>
            <person name="Zhorov D.G."/>
            <person name="Warner D."/>
        </authorList>
    </citation>
    <scope>NUCLEOTIDE SEQUENCE [LARGE SCALE GENOMIC DNA]</scope>
    <source>
        <strain evidence="2">180601</strain>
        <tissue evidence="2">Whole Body</tissue>
    </source>
</reference>
<dbReference type="Proteomes" id="UP000478052">
    <property type="component" value="Unassembled WGS sequence"/>
</dbReference>
<organism evidence="2 3">
    <name type="scientific">Aphis craccivora</name>
    <name type="common">Cowpea aphid</name>
    <dbReference type="NCBI Taxonomy" id="307492"/>
    <lineage>
        <taxon>Eukaryota</taxon>
        <taxon>Metazoa</taxon>
        <taxon>Ecdysozoa</taxon>
        <taxon>Arthropoda</taxon>
        <taxon>Hexapoda</taxon>
        <taxon>Insecta</taxon>
        <taxon>Pterygota</taxon>
        <taxon>Neoptera</taxon>
        <taxon>Paraneoptera</taxon>
        <taxon>Hemiptera</taxon>
        <taxon>Sternorrhyncha</taxon>
        <taxon>Aphidomorpha</taxon>
        <taxon>Aphidoidea</taxon>
        <taxon>Aphididae</taxon>
        <taxon>Aphidini</taxon>
        <taxon>Aphis</taxon>
        <taxon>Aphis</taxon>
    </lineage>
</organism>
<accession>A0A6G0ZER1</accession>
<keyword evidence="1" id="KW-1133">Transmembrane helix</keyword>
<gene>
    <name evidence="2" type="ORF">FWK35_00004750</name>
</gene>
<keyword evidence="1" id="KW-0812">Transmembrane</keyword>
<dbReference type="AlphaFoldDB" id="A0A6G0ZER1"/>
<name>A0A6G0ZER1_APHCR</name>
<protein>
    <submittedName>
        <fullName evidence="2">Uncharacterized protein</fullName>
    </submittedName>
</protein>
<comment type="caution">
    <text evidence="2">The sequence shown here is derived from an EMBL/GenBank/DDBJ whole genome shotgun (WGS) entry which is preliminary data.</text>
</comment>
<evidence type="ECO:0000313" key="3">
    <source>
        <dbReference type="Proteomes" id="UP000478052"/>
    </source>
</evidence>
<keyword evidence="1" id="KW-0472">Membrane</keyword>
<keyword evidence="3" id="KW-1185">Reference proteome</keyword>
<proteinExistence type="predicted"/>
<dbReference type="EMBL" id="VUJU01000626">
    <property type="protein sequence ID" value="KAF0769242.1"/>
    <property type="molecule type" value="Genomic_DNA"/>
</dbReference>
<sequence length="68" mass="8218">MLIKNIQWIKIHLTYSCIIEIIKKKKEEVGKWIPLCCTLDAVWIIIIYYKSVKFKSNDIVIIVYEKRF</sequence>
<evidence type="ECO:0000313" key="2">
    <source>
        <dbReference type="EMBL" id="KAF0769242.1"/>
    </source>
</evidence>
<evidence type="ECO:0000256" key="1">
    <source>
        <dbReference type="SAM" id="Phobius"/>
    </source>
</evidence>
<feature type="transmembrane region" description="Helical" evidence="1">
    <location>
        <begin position="32"/>
        <end position="49"/>
    </location>
</feature>